<dbReference type="GO" id="GO:0006508">
    <property type="term" value="P:proteolysis"/>
    <property type="evidence" value="ECO:0007669"/>
    <property type="project" value="UniProtKB-KW"/>
</dbReference>
<dbReference type="GO" id="GO:0004252">
    <property type="term" value="F:serine-type endopeptidase activity"/>
    <property type="evidence" value="ECO:0007669"/>
    <property type="project" value="InterPro"/>
</dbReference>
<dbReference type="OrthoDB" id="5849321at2759"/>
<keyword evidence="2" id="KW-0645">Protease</keyword>
<keyword evidence="2" id="KW-0378">Hydrolase</keyword>
<dbReference type="PRINTS" id="PR00830">
    <property type="entry name" value="ENDOLAPTASE"/>
</dbReference>
<name>A0A368F990_ANCCA</name>
<protein>
    <submittedName>
        <fullName evidence="2">Lon protease proteolytic domain protein</fullName>
    </submittedName>
</protein>
<keyword evidence="3" id="KW-1185">Reference proteome</keyword>
<dbReference type="InterPro" id="IPR008269">
    <property type="entry name" value="Lon_proteolytic"/>
</dbReference>
<dbReference type="Proteomes" id="UP000252519">
    <property type="component" value="Unassembled WGS sequence"/>
</dbReference>
<dbReference type="GO" id="GO:0030163">
    <property type="term" value="P:protein catabolic process"/>
    <property type="evidence" value="ECO:0007669"/>
    <property type="project" value="InterPro"/>
</dbReference>
<comment type="caution">
    <text evidence="2">The sequence shown here is derived from an EMBL/GenBank/DDBJ whole genome shotgun (WGS) entry which is preliminary data.</text>
</comment>
<dbReference type="SUPFAM" id="SSF54211">
    <property type="entry name" value="Ribosomal protein S5 domain 2-like"/>
    <property type="match status" value="1"/>
</dbReference>
<sequence>MSSEKVWTLLGRGFEQMLSGSMLTTWTDRISTYICRVEPWGKGPSAGCALVAALFSLASGRLVRADTAVTGEISLTGHILPVGSRKNWVSHGINRRIAPHSLWLFLMIF</sequence>
<dbReference type="Gene3D" id="3.30.230.10">
    <property type="match status" value="1"/>
</dbReference>
<evidence type="ECO:0000259" key="1">
    <source>
        <dbReference type="Pfam" id="PF05362"/>
    </source>
</evidence>
<dbReference type="InterPro" id="IPR020568">
    <property type="entry name" value="Ribosomal_Su5_D2-typ_SF"/>
</dbReference>
<accession>A0A368F990</accession>
<evidence type="ECO:0000313" key="2">
    <source>
        <dbReference type="EMBL" id="RCN26747.1"/>
    </source>
</evidence>
<organism evidence="2 3">
    <name type="scientific">Ancylostoma caninum</name>
    <name type="common">Dog hookworm</name>
    <dbReference type="NCBI Taxonomy" id="29170"/>
    <lineage>
        <taxon>Eukaryota</taxon>
        <taxon>Metazoa</taxon>
        <taxon>Ecdysozoa</taxon>
        <taxon>Nematoda</taxon>
        <taxon>Chromadorea</taxon>
        <taxon>Rhabditida</taxon>
        <taxon>Rhabditina</taxon>
        <taxon>Rhabditomorpha</taxon>
        <taxon>Strongyloidea</taxon>
        <taxon>Ancylostomatidae</taxon>
        <taxon>Ancylostomatinae</taxon>
        <taxon>Ancylostoma</taxon>
    </lineage>
</organism>
<feature type="domain" description="Lon proteolytic" evidence="1">
    <location>
        <begin position="42"/>
        <end position="87"/>
    </location>
</feature>
<dbReference type="STRING" id="29170.A0A368F990"/>
<evidence type="ECO:0000313" key="3">
    <source>
        <dbReference type="Proteomes" id="UP000252519"/>
    </source>
</evidence>
<gene>
    <name evidence="2" type="ORF">ANCCAN_27525</name>
</gene>
<dbReference type="GO" id="GO:0004176">
    <property type="term" value="F:ATP-dependent peptidase activity"/>
    <property type="evidence" value="ECO:0007669"/>
    <property type="project" value="InterPro"/>
</dbReference>
<dbReference type="InterPro" id="IPR014721">
    <property type="entry name" value="Ribsml_uS5_D2-typ_fold_subgr"/>
</dbReference>
<dbReference type="Pfam" id="PF05362">
    <property type="entry name" value="Lon_C"/>
    <property type="match status" value="1"/>
</dbReference>
<dbReference type="PANTHER" id="PTHR10046">
    <property type="entry name" value="ATP DEPENDENT LON PROTEASE FAMILY MEMBER"/>
    <property type="match status" value="1"/>
</dbReference>
<dbReference type="AlphaFoldDB" id="A0A368F990"/>
<dbReference type="EMBL" id="JOJR01006223">
    <property type="protein sequence ID" value="RCN26747.1"/>
    <property type="molecule type" value="Genomic_DNA"/>
</dbReference>
<proteinExistence type="predicted"/>
<reference evidence="2 3" key="1">
    <citation type="submission" date="2014-10" db="EMBL/GenBank/DDBJ databases">
        <title>Draft genome of the hookworm Ancylostoma caninum.</title>
        <authorList>
            <person name="Mitreva M."/>
        </authorList>
    </citation>
    <scope>NUCLEOTIDE SEQUENCE [LARGE SCALE GENOMIC DNA]</scope>
    <source>
        <strain evidence="2 3">Baltimore</strain>
    </source>
</reference>
<dbReference type="GO" id="GO:0005524">
    <property type="term" value="F:ATP binding"/>
    <property type="evidence" value="ECO:0007669"/>
    <property type="project" value="InterPro"/>
</dbReference>
<dbReference type="InterPro" id="IPR027065">
    <property type="entry name" value="Lon_Prtase"/>
</dbReference>